<evidence type="ECO:0000256" key="1">
    <source>
        <dbReference type="SAM" id="SignalP"/>
    </source>
</evidence>
<organism evidence="2 3">
    <name type="scientific">Noviherbaspirillum pedocola</name>
    <dbReference type="NCBI Taxonomy" id="2801341"/>
    <lineage>
        <taxon>Bacteria</taxon>
        <taxon>Pseudomonadati</taxon>
        <taxon>Pseudomonadota</taxon>
        <taxon>Betaproteobacteria</taxon>
        <taxon>Burkholderiales</taxon>
        <taxon>Oxalobacteraceae</taxon>
        <taxon>Noviherbaspirillum</taxon>
    </lineage>
</organism>
<feature type="chain" id="PRO_5037450390" description="Lipoprotein" evidence="1">
    <location>
        <begin position="22"/>
        <end position="62"/>
    </location>
</feature>
<proteinExistence type="predicted"/>
<dbReference type="Proteomes" id="UP000622890">
    <property type="component" value="Unassembled WGS sequence"/>
</dbReference>
<keyword evidence="1" id="KW-0732">Signal</keyword>
<dbReference type="EMBL" id="JAEPBG010000005">
    <property type="protein sequence ID" value="MBK4735801.1"/>
    <property type="molecule type" value="Genomic_DNA"/>
</dbReference>
<evidence type="ECO:0000313" key="2">
    <source>
        <dbReference type="EMBL" id="MBK4735801.1"/>
    </source>
</evidence>
<feature type="signal peptide" evidence="1">
    <location>
        <begin position="1"/>
        <end position="21"/>
    </location>
</feature>
<protein>
    <recommendedName>
        <fullName evidence="4">Lipoprotein</fullName>
    </recommendedName>
</protein>
<dbReference type="RefSeq" id="WP_200592582.1">
    <property type="nucleotide sequence ID" value="NZ_JAEPBG010000005.1"/>
</dbReference>
<keyword evidence="3" id="KW-1185">Reference proteome</keyword>
<dbReference type="AlphaFoldDB" id="A0A934SVA5"/>
<evidence type="ECO:0000313" key="3">
    <source>
        <dbReference type="Proteomes" id="UP000622890"/>
    </source>
</evidence>
<comment type="caution">
    <text evidence="2">The sequence shown here is derived from an EMBL/GenBank/DDBJ whole genome shotgun (WGS) entry which is preliminary data.</text>
</comment>
<accession>A0A934SVA5</accession>
<sequence>MKLTAAILLATLCAACSTIGTQPYRPTDTTASTRDGAVEGPNARSLQRMFNKDGSLGIYWGT</sequence>
<reference evidence="2" key="1">
    <citation type="submission" date="2021-01" db="EMBL/GenBank/DDBJ databases">
        <title>Genome sequence of strain Noviherbaspirillum sp. DKR-6.</title>
        <authorList>
            <person name="Chaudhary D.K."/>
        </authorList>
    </citation>
    <scope>NUCLEOTIDE SEQUENCE</scope>
    <source>
        <strain evidence="2">DKR-6</strain>
    </source>
</reference>
<name>A0A934SVA5_9BURK</name>
<evidence type="ECO:0008006" key="4">
    <source>
        <dbReference type="Google" id="ProtNLM"/>
    </source>
</evidence>
<gene>
    <name evidence="2" type="ORF">JJB74_14365</name>
</gene>